<organism evidence="4 5">
    <name type="scientific">Ornithinimicrobium cerasi</name>
    <dbReference type="NCBI Taxonomy" id="2248773"/>
    <lineage>
        <taxon>Bacteria</taxon>
        <taxon>Bacillati</taxon>
        <taxon>Actinomycetota</taxon>
        <taxon>Actinomycetes</taxon>
        <taxon>Micrococcales</taxon>
        <taxon>Ornithinimicrobiaceae</taxon>
        <taxon>Ornithinimicrobium</taxon>
    </lineage>
</organism>
<feature type="domain" description="Methylmalonyl-CoA mutase alpha/beta chain catalytic" evidence="3">
    <location>
        <begin position="17"/>
        <end position="503"/>
    </location>
</feature>
<dbReference type="SUPFAM" id="SSF51703">
    <property type="entry name" value="Cobalamin (vitamin B12)-dependent enzymes"/>
    <property type="match status" value="1"/>
</dbReference>
<reference evidence="5" key="1">
    <citation type="submission" date="2017-08" db="EMBL/GenBank/DDBJ databases">
        <authorList>
            <person name="Varghese N."/>
            <person name="Submissions S."/>
        </authorList>
    </citation>
    <scope>NUCLEOTIDE SEQUENCE [LARGE SCALE GENOMIC DNA]</scope>
    <source>
        <strain evidence="5">USBA17B2</strain>
    </source>
</reference>
<dbReference type="RefSeq" id="WP_220388075.1">
    <property type="nucleotide sequence ID" value="NZ_OBQK01000002.1"/>
</dbReference>
<dbReference type="PANTHER" id="PTHR48101:SF1">
    <property type="entry name" value="METHYLMALONYL-COA MUTASE, LARGE SUBUNIT"/>
    <property type="match status" value="1"/>
</dbReference>
<dbReference type="EMBL" id="OBQK01000002">
    <property type="protein sequence ID" value="SOC53628.1"/>
    <property type="molecule type" value="Genomic_DNA"/>
</dbReference>
<dbReference type="InterPro" id="IPR006098">
    <property type="entry name" value="MMCoA_mutase_a_cat"/>
</dbReference>
<dbReference type="GO" id="GO:0031419">
    <property type="term" value="F:cobalamin binding"/>
    <property type="evidence" value="ECO:0007669"/>
    <property type="project" value="UniProtKB-KW"/>
</dbReference>
<dbReference type="AlphaFoldDB" id="A0A285VJB0"/>
<comment type="subunit">
    <text evidence="1">Heterodimer of an alpha and a beta chain.</text>
</comment>
<name>A0A285VJB0_9MICO</name>
<dbReference type="GO" id="GO:0004494">
    <property type="term" value="F:methylmalonyl-CoA mutase activity"/>
    <property type="evidence" value="ECO:0007669"/>
    <property type="project" value="UniProtKB-EC"/>
</dbReference>
<dbReference type="Proteomes" id="UP000219688">
    <property type="component" value="Unassembled WGS sequence"/>
</dbReference>
<dbReference type="Gene3D" id="3.20.20.240">
    <property type="entry name" value="Methylmalonyl-CoA mutase"/>
    <property type="match status" value="1"/>
</dbReference>
<dbReference type="InterPro" id="IPR016176">
    <property type="entry name" value="Cbl-dep_enz_cat"/>
</dbReference>
<dbReference type="InterPro" id="IPR006099">
    <property type="entry name" value="MeMalonylCoA_mutase_a/b_cat"/>
</dbReference>
<keyword evidence="2" id="KW-0413">Isomerase</keyword>
<sequence length="511" mass="55595">MSWEDPQLRVDYAPDEAEHPGQYPYTRGVSAEPKVWIMGQYAGFGTARESNARFRALLDAGVTGFSVAMDLPSQMGIDSDDPRAAGEVGRVGVAIDSLADIEVLMDGIPLEELSQVRTTANSIGYLWAALFVALAEKRGVHPDEFGMFIQNDVLKEFVARGTQIFPPEASLRLSVDCIEYVAREAPSWVPLAMSGYHIRESGSSATQEIAFTFANARAYLDECVRRGVDVDQVAPTLFTFLAITTDVLPEVAKFRAARRVWARLMRERYGTTDPRSEKLRIFAFTAGSTLTAQQPMNNVVRTSVEATVAALAGVQTLHVSAYDEALGVPTESAATLALRTQQVVAYETGLTSTLDPFAGSYAVEQLTDELESSIWSLLDDIEERGGALEAIQSGRFARDLSEAAYRLAQSVESGERTVVGVNVFPSRTEPLEVFTIDPGTEAAQAESVRRLRASRDQAAVDAALARLGEDVRAGRSVMPATIEAVRAYATIGEVVAVLREEFGSWRPSADF</sequence>
<keyword evidence="5" id="KW-1185">Reference proteome</keyword>
<accession>A0A285VJB0</accession>
<proteinExistence type="predicted"/>
<evidence type="ECO:0000256" key="2">
    <source>
        <dbReference type="ARBA" id="ARBA00023235"/>
    </source>
</evidence>
<evidence type="ECO:0000256" key="1">
    <source>
        <dbReference type="ARBA" id="ARBA00011870"/>
    </source>
</evidence>
<dbReference type="Pfam" id="PF01642">
    <property type="entry name" value="MM_CoA_mutase"/>
    <property type="match status" value="1"/>
</dbReference>
<protein>
    <submittedName>
        <fullName evidence="4">Methylmalonyl-CoA mutase, N-terminal domain</fullName>
    </submittedName>
</protein>
<evidence type="ECO:0000313" key="5">
    <source>
        <dbReference type="Proteomes" id="UP000219688"/>
    </source>
</evidence>
<gene>
    <name evidence="4" type="ORF">SAMN05421879_10250</name>
</gene>
<evidence type="ECO:0000259" key="3">
    <source>
        <dbReference type="Pfam" id="PF01642"/>
    </source>
</evidence>
<evidence type="ECO:0000313" key="4">
    <source>
        <dbReference type="EMBL" id="SOC53628.1"/>
    </source>
</evidence>
<dbReference type="NCBIfam" id="TIGR00641">
    <property type="entry name" value="acid_CoA_mut_N"/>
    <property type="match status" value="1"/>
</dbReference>
<dbReference type="PANTHER" id="PTHR48101">
    <property type="entry name" value="METHYLMALONYL-COA MUTASE, MITOCHONDRIAL-RELATED"/>
    <property type="match status" value="1"/>
</dbReference>